<dbReference type="AlphaFoldDB" id="A0A7Z0HZI8"/>
<gene>
    <name evidence="4" type="ORF">HUK65_09280</name>
</gene>
<evidence type="ECO:0000256" key="2">
    <source>
        <dbReference type="ARBA" id="ARBA00023027"/>
    </source>
</evidence>
<dbReference type="InterPro" id="IPR006140">
    <property type="entry name" value="D-isomer_DH_NAD-bd"/>
</dbReference>
<dbReference type="Gene3D" id="3.40.50.720">
    <property type="entry name" value="NAD(P)-binding Rossmann-like Domain"/>
    <property type="match status" value="2"/>
</dbReference>
<dbReference type="GO" id="GO:0016491">
    <property type="term" value="F:oxidoreductase activity"/>
    <property type="evidence" value="ECO:0007669"/>
    <property type="project" value="UniProtKB-KW"/>
</dbReference>
<dbReference type="PANTHER" id="PTHR43333:SF1">
    <property type="entry name" value="D-ISOMER SPECIFIC 2-HYDROXYACID DEHYDROGENASE NAD-BINDING DOMAIN-CONTAINING PROTEIN"/>
    <property type="match status" value="1"/>
</dbReference>
<keyword evidence="1" id="KW-0560">Oxidoreductase</keyword>
<proteinExistence type="predicted"/>
<protein>
    <submittedName>
        <fullName evidence="4">D-2-hydroxyacid dehydrogenase</fullName>
    </submittedName>
</protein>
<keyword evidence="5" id="KW-1185">Reference proteome</keyword>
<evidence type="ECO:0000256" key="1">
    <source>
        <dbReference type="ARBA" id="ARBA00023002"/>
    </source>
</evidence>
<dbReference type="CDD" id="cd05300">
    <property type="entry name" value="2-Hacid_dh_1"/>
    <property type="match status" value="1"/>
</dbReference>
<reference evidence="4 5" key="1">
    <citation type="journal article" date="2000" name="Arch. Microbiol.">
        <title>Rhodobaca bogoriensis gen. nov. and sp. nov., an alkaliphilic purple nonsulfur bacterium from African Rift Valley soda lakes.</title>
        <authorList>
            <person name="Milford A.D."/>
            <person name="Achenbach L.A."/>
            <person name="Jung D.O."/>
            <person name="Madigan M.T."/>
        </authorList>
    </citation>
    <scope>NUCLEOTIDE SEQUENCE [LARGE SCALE GENOMIC DNA]</scope>
    <source>
        <strain evidence="4 5">2376</strain>
    </source>
</reference>
<organism evidence="4 5">
    <name type="scientific">Rhabdonatronobacter sediminivivens</name>
    <dbReference type="NCBI Taxonomy" id="2743469"/>
    <lineage>
        <taxon>Bacteria</taxon>
        <taxon>Pseudomonadati</taxon>
        <taxon>Pseudomonadota</taxon>
        <taxon>Alphaproteobacteria</taxon>
        <taxon>Rhodobacterales</taxon>
        <taxon>Paracoccaceae</taxon>
        <taxon>Rhabdonatronobacter</taxon>
    </lineage>
</organism>
<evidence type="ECO:0000313" key="5">
    <source>
        <dbReference type="Proteomes" id="UP000529417"/>
    </source>
</evidence>
<keyword evidence="2" id="KW-0520">NAD</keyword>
<dbReference type="GO" id="GO:0051287">
    <property type="term" value="F:NAD binding"/>
    <property type="evidence" value="ECO:0007669"/>
    <property type="project" value="InterPro"/>
</dbReference>
<sequence>MPRSPERILFLQNESVLQAQTEVVQRHLTAAFPGADVVCADRPDRVPEDVFQAVIAPTLPWLPEALARIKGCEWVHFLSAGVERIWEMPVDWSRLTLTKSSGIHGPQMSEYAIGALLHFCKGFDRYIEQSRTHAWQRAWQDELSGQTLMVLGGGAIGAMVGQRARVFGMQVIAVKRRPEPQGWADMTLDFDAARAHLGVVNALVVCVPLTDATQGMVNHALLSSLAPGAVLVDISRGGVVEPEAVLDLLDSGHLRGAALDVFETEPLPEDSPLWNRADVLLTPHVSGTSPHYLERALQLFIDNARHWQTDQRMITLVDQTARY</sequence>
<evidence type="ECO:0000259" key="3">
    <source>
        <dbReference type="Pfam" id="PF02826"/>
    </source>
</evidence>
<feature type="domain" description="D-isomer specific 2-hydroxyacid dehydrogenase NAD-binding" evidence="3">
    <location>
        <begin position="114"/>
        <end position="286"/>
    </location>
</feature>
<dbReference type="InterPro" id="IPR036291">
    <property type="entry name" value="NAD(P)-bd_dom_sf"/>
</dbReference>
<dbReference type="SUPFAM" id="SSF51735">
    <property type="entry name" value="NAD(P)-binding Rossmann-fold domains"/>
    <property type="match status" value="1"/>
</dbReference>
<comment type="caution">
    <text evidence="4">The sequence shown here is derived from an EMBL/GenBank/DDBJ whole genome shotgun (WGS) entry which is preliminary data.</text>
</comment>
<dbReference type="RefSeq" id="WP_179905886.1">
    <property type="nucleotide sequence ID" value="NZ_JACBXS010000015.1"/>
</dbReference>
<name>A0A7Z0HZI8_9RHOB</name>
<dbReference type="Proteomes" id="UP000529417">
    <property type="component" value="Unassembled WGS sequence"/>
</dbReference>
<dbReference type="EMBL" id="JACBXS010000015">
    <property type="protein sequence ID" value="NYS25183.1"/>
    <property type="molecule type" value="Genomic_DNA"/>
</dbReference>
<dbReference type="Pfam" id="PF02826">
    <property type="entry name" value="2-Hacid_dh_C"/>
    <property type="match status" value="1"/>
</dbReference>
<evidence type="ECO:0000313" key="4">
    <source>
        <dbReference type="EMBL" id="NYS25183.1"/>
    </source>
</evidence>
<dbReference type="PANTHER" id="PTHR43333">
    <property type="entry name" value="2-HACID_DH_C DOMAIN-CONTAINING PROTEIN"/>
    <property type="match status" value="1"/>
</dbReference>
<accession>A0A7Z0HZI8</accession>